<feature type="signal peptide" evidence="4">
    <location>
        <begin position="1"/>
        <end position="16"/>
    </location>
</feature>
<accession>A0A8C4ZUH8</accession>
<dbReference type="GO" id="GO:0045202">
    <property type="term" value="C:synapse"/>
    <property type="evidence" value="ECO:0007669"/>
    <property type="project" value="TreeGrafter"/>
</dbReference>
<reference evidence="6" key="1">
    <citation type="submission" date="2025-08" db="UniProtKB">
        <authorList>
            <consortium name="Ensembl"/>
        </authorList>
    </citation>
    <scope>IDENTIFICATION</scope>
</reference>
<feature type="domain" description="C1q" evidence="5">
    <location>
        <begin position="73"/>
        <end position="218"/>
    </location>
</feature>
<keyword evidence="3 4" id="KW-0732">Signal</keyword>
<feature type="chain" id="PRO_5046727155" description="C1q domain-containing protein" evidence="4">
    <location>
        <begin position="17"/>
        <end position="221"/>
    </location>
</feature>
<dbReference type="PANTHER" id="PTHR22923:SF89">
    <property type="entry name" value="CEREBELLIN 18"/>
    <property type="match status" value="1"/>
</dbReference>
<dbReference type="SUPFAM" id="SSF49842">
    <property type="entry name" value="TNF-like"/>
    <property type="match status" value="1"/>
</dbReference>
<dbReference type="GeneTree" id="ENSGT00940000163520"/>
<comment type="subcellular location">
    <subcellularLocation>
        <location evidence="1">Secreted</location>
    </subcellularLocation>
</comment>
<dbReference type="PRINTS" id="PR00007">
    <property type="entry name" value="COMPLEMNTC1Q"/>
</dbReference>
<protein>
    <recommendedName>
        <fullName evidence="5">C1q domain-containing protein</fullName>
    </recommendedName>
</protein>
<sequence length="221" mass="24540">SYRLLLFHACVVSFLAFPGELPCPGWSCDCALRQVGCCCATSRMHEVEDLTYTRLTDIWQSIKQLDRSVQETIGGRRVAFTASGIPSMHCFGPFSIDVSVPYNTVSLNHGDGYNPALGVFTAPRAGLYSFSFTAYSRRASAGDRMFFQLQLLRNGEVMASVWEENRQDSEDSSTQGLLLSLERGGQVYVLLRAGRMLCGDAAGRNTFSGYMVIEEPNVFYY</sequence>
<evidence type="ECO:0000256" key="4">
    <source>
        <dbReference type="SAM" id="SignalP"/>
    </source>
</evidence>
<evidence type="ECO:0000313" key="7">
    <source>
        <dbReference type="Proteomes" id="UP000694546"/>
    </source>
</evidence>
<dbReference type="OMA" id="WEGELPC"/>
<dbReference type="SMART" id="SM00110">
    <property type="entry name" value="C1Q"/>
    <property type="match status" value="1"/>
</dbReference>
<dbReference type="Ensembl" id="ENSGMOT00000021490.2">
    <property type="protein sequence ID" value="ENSGMOP00000020978.2"/>
    <property type="gene ID" value="ENSGMOG00000019501.2"/>
</dbReference>
<keyword evidence="2" id="KW-0964">Secreted</keyword>
<dbReference type="Gene3D" id="2.60.120.40">
    <property type="match status" value="1"/>
</dbReference>
<keyword evidence="7" id="KW-1185">Reference proteome</keyword>
<dbReference type="Pfam" id="PF00386">
    <property type="entry name" value="C1q"/>
    <property type="match status" value="1"/>
</dbReference>
<evidence type="ECO:0000256" key="2">
    <source>
        <dbReference type="ARBA" id="ARBA00022525"/>
    </source>
</evidence>
<dbReference type="PANTHER" id="PTHR22923">
    <property type="entry name" value="CEREBELLIN-RELATED"/>
    <property type="match status" value="1"/>
</dbReference>
<organism evidence="6 7">
    <name type="scientific">Gadus morhua</name>
    <name type="common">Atlantic cod</name>
    <dbReference type="NCBI Taxonomy" id="8049"/>
    <lineage>
        <taxon>Eukaryota</taxon>
        <taxon>Metazoa</taxon>
        <taxon>Chordata</taxon>
        <taxon>Craniata</taxon>
        <taxon>Vertebrata</taxon>
        <taxon>Euteleostomi</taxon>
        <taxon>Actinopterygii</taxon>
        <taxon>Neopterygii</taxon>
        <taxon>Teleostei</taxon>
        <taxon>Neoteleostei</taxon>
        <taxon>Acanthomorphata</taxon>
        <taxon>Zeiogadaria</taxon>
        <taxon>Gadariae</taxon>
        <taxon>Gadiformes</taxon>
        <taxon>Gadoidei</taxon>
        <taxon>Gadidae</taxon>
        <taxon>Gadus</taxon>
    </lineage>
</organism>
<dbReference type="InterPro" id="IPR001073">
    <property type="entry name" value="C1q_dom"/>
</dbReference>
<evidence type="ECO:0000313" key="6">
    <source>
        <dbReference type="Ensembl" id="ENSGMOP00000020978.2"/>
    </source>
</evidence>
<evidence type="ECO:0000256" key="3">
    <source>
        <dbReference type="ARBA" id="ARBA00022729"/>
    </source>
</evidence>
<dbReference type="Proteomes" id="UP000694546">
    <property type="component" value="Chromosome 3"/>
</dbReference>
<name>A0A8C4ZUH8_GADMO</name>
<dbReference type="GO" id="GO:0005576">
    <property type="term" value="C:extracellular region"/>
    <property type="evidence" value="ECO:0007669"/>
    <property type="project" value="UniProtKB-SubCell"/>
</dbReference>
<dbReference type="GO" id="GO:0099558">
    <property type="term" value="P:maintenance of synapse structure"/>
    <property type="evidence" value="ECO:0007669"/>
    <property type="project" value="TreeGrafter"/>
</dbReference>
<proteinExistence type="predicted"/>
<dbReference type="PROSITE" id="PS50871">
    <property type="entry name" value="C1Q"/>
    <property type="match status" value="1"/>
</dbReference>
<dbReference type="InterPro" id="IPR050822">
    <property type="entry name" value="Cerebellin_Synaptic_Org"/>
</dbReference>
<evidence type="ECO:0000259" key="5">
    <source>
        <dbReference type="PROSITE" id="PS50871"/>
    </source>
</evidence>
<evidence type="ECO:0000256" key="1">
    <source>
        <dbReference type="ARBA" id="ARBA00004613"/>
    </source>
</evidence>
<reference evidence="6" key="2">
    <citation type="submission" date="2025-09" db="UniProtKB">
        <authorList>
            <consortium name="Ensembl"/>
        </authorList>
    </citation>
    <scope>IDENTIFICATION</scope>
</reference>
<dbReference type="InterPro" id="IPR008983">
    <property type="entry name" value="Tumour_necrosis_fac-like_dom"/>
</dbReference>
<dbReference type="AlphaFoldDB" id="A0A8C4ZUH8"/>